<dbReference type="EMBL" id="CP000440">
    <property type="protein sequence ID" value="ABI87981.1"/>
    <property type="molecule type" value="Genomic_DNA"/>
</dbReference>
<proteinExistence type="predicted"/>
<evidence type="ECO:0000313" key="1">
    <source>
        <dbReference type="EMBL" id="ABI87981.1"/>
    </source>
</evidence>
<sequence>MDMRKSRNLGHEEIDSDEERVSADELAVFVDRGPSAKINQVSDHFLHLDPADSVGPAVEAATFQLIKAEYERWERDHFQMERLDLIRARRLALSDSLPYPLVQNVRRIAGLGGGKYDWAEWMYALYLRGVADARRRARAGGDLSDLPKPDKAVAAQIRKLWPDMERAIEFAVSADVSSIQRERRIYAFAYCGITHAFNAALELLHRRSKNVTEALKAEALRREKRKRDGSVGRDATVAKGAATLTLVKAEVERYRNRGVRVGIDERRAIATKLKISERHVRRLIEQLPDGDTTADISA</sequence>
<name>Q0BCZ2_BURCM</name>
<protein>
    <submittedName>
        <fullName evidence="1">Uncharacterized protein</fullName>
    </submittedName>
</protein>
<evidence type="ECO:0000313" key="2">
    <source>
        <dbReference type="Proteomes" id="UP000000662"/>
    </source>
</evidence>
<gene>
    <name evidence="1" type="ordered locus">Bamb_2425</name>
</gene>
<dbReference type="Proteomes" id="UP000000662">
    <property type="component" value="Chromosome 1"/>
</dbReference>
<organism evidence="1 2">
    <name type="scientific">Burkholderia ambifaria (strain ATCC BAA-244 / DSM 16087 / CCUG 44356 / LMG 19182 / AMMD)</name>
    <name type="common">Burkholderia cepacia (strain AMMD)</name>
    <dbReference type="NCBI Taxonomy" id="339670"/>
    <lineage>
        <taxon>Bacteria</taxon>
        <taxon>Pseudomonadati</taxon>
        <taxon>Pseudomonadota</taxon>
        <taxon>Betaproteobacteria</taxon>
        <taxon>Burkholderiales</taxon>
        <taxon>Burkholderiaceae</taxon>
        <taxon>Burkholderia</taxon>
        <taxon>Burkholderia cepacia complex</taxon>
    </lineage>
</organism>
<keyword evidence="2" id="KW-1185">Reference proteome</keyword>
<reference evidence="1" key="1">
    <citation type="submission" date="2009-01" db="EMBL/GenBank/DDBJ databases">
        <title>Complete sequence of Chromosome 1 of Burkholderia cepacia AMMD.</title>
        <authorList>
            <consortium name="US DOE Joint Genome Institute"/>
            <person name="Copeland A."/>
            <person name="Lucas S."/>
            <person name="Lapidus A."/>
            <person name="Barry K."/>
            <person name="Detter J.C."/>
            <person name="Glavina del Rio T."/>
            <person name="Hammon N."/>
            <person name="Israni S."/>
            <person name="Pitluck S."/>
            <person name="Bruce D."/>
            <person name="Chain P."/>
            <person name="Malfatti S."/>
            <person name="Shin M."/>
            <person name="Vergez L."/>
            <person name="Schmutz J."/>
            <person name="Larimer F."/>
            <person name="Land M."/>
            <person name="Hauser L."/>
            <person name="Kyrpides N."/>
            <person name="Kim E."/>
            <person name="Parke J."/>
            <person name="Coenye T."/>
            <person name="Konstantinidis K."/>
            <person name="Ramette A."/>
            <person name="Tiedje J."/>
            <person name="Richardson P."/>
        </authorList>
    </citation>
    <scope>NUCLEOTIDE SEQUENCE [LARGE SCALE GENOMIC DNA]</scope>
    <source>
        <strain evidence="1">AMMD</strain>
    </source>
</reference>
<accession>Q0BCZ2</accession>
<dbReference type="KEGG" id="bam:Bamb_2425"/>
<dbReference type="AlphaFoldDB" id="Q0BCZ2"/>